<dbReference type="Proteomes" id="UP001193734">
    <property type="component" value="Unassembled WGS sequence"/>
</dbReference>
<evidence type="ECO:0000259" key="2">
    <source>
        <dbReference type="Pfam" id="PF13439"/>
    </source>
</evidence>
<name>A0ABX2ARU5_9BACT</name>
<feature type="domain" description="Glycosyl transferase family 1" evidence="1">
    <location>
        <begin position="180"/>
        <end position="335"/>
    </location>
</feature>
<dbReference type="Pfam" id="PF00534">
    <property type="entry name" value="Glycos_transf_1"/>
    <property type="match status" value="1"/>
</dbReference>
<dbReference type="PANTHER" id="PTHR12526:SF630">
    <property type="entry name" value="GLYCOSYLTRANSFERASE"/>
    <property type="match status" value="1"/>
</dbReference>
<proteinExistence type="predicted"/>
<sequence length="358" mass="41666">MRVFHVITHFDVGGAERVAVNIAKSKTQGIEYHLVEVVRGEGEFSDAFIKELGESHIHYHRSCIKNNKVGIICFPFLFIYLALKWKPDVIHTHTEIPDLGIYLWHRMFRWLFPHIKYVRTIHNTELWNRWPGIGDRVERFFKLKHANIAISESTQTCYKNNYEESPPIIFNGLQKVLQKPFENIVKNKINILFAGRLEYQKGIDQLIAVITAFGNNAKYHFHVVGNGSMKEKVSQSLSVFDNVSLYDKIFGLNHYIGSFDYLFMPSNHEGLALMPIEASLAHTPSIINKCPGLKDTLPDYWPLKVENNNVDDFIKLILALEHNNHYKKYADMAYAFAKENFSIEKMQHDYENIYMRIV</sequence>
<dbReference type="SUPFAM" id="SSF53756">
    <property type="entry name" value="UDP-Glycosyltransferase/glycogen phosphorylase"/>
    <property type="match status" value="1"/>
</dbReference>
<organism evidence="3 4">
    <name type="scientific">Xylanibacter rodentium</name>
    <dbReference type="NCBI Taxonomy" id="2736289"/>
    <lineage>
        <taxon>Bacteria</taxon>
        <taxon>Pseudomonadati</taxon>
        <taxon>Bacteroidota</taxon>
        <taxon>Bacteroidia</taxon>
        <taxon>Bacteroidales</taxon>
        <taxon>Prevotellaceae</taxon>
        <taxon>Xylanibacter</taxon>
    </lineage>
</organism>
<evidence type="ECO:0000313" key="4">
    <source>
        <dbReference type="Proteomes" id="UP001193734"/>
    </source>
</evidence>
<dbReference type="Pfam" id="PF13439">
    <property type="entry name" value="Glyco_transf_4"/>
    <property type="match status" value="1"/>
</dbReference>
<reference evidence="3 4" key="1">
    <citation type="submission" date="2020-05" db="EMBL/GenBank/DDBJ databases">
        <title>Distinct polysaccharide utilization as determinants for interspecies competition between intestinal Prevotella spp.</title>
        <authorList>
            <person name="Galvez E.J.C."/>
            <person name="Iljazovic A."/>
            <person name="Strowig T."/>
        </authorList>
    </citation>
    <scope>NUCLEOTIDE SEQUENCE [LARGE SCALE GENOMIC DNA]</scope>
    <source>
        <strain evidence="3 4">PROD</strain>
    </source>
</reference>
<dbReference type="PANTHER" id="PTHR12526">
    <property type="entry name" value="GLYCOSYLTRANSFERASE"/>
    <property type="match status" value="1"/>
</dbReference>
<accession>A0ABX2ARU5</accession>
<dbReference type="EMBL" id="JABKKE010000003">
    <property type="protein sequence ID" value="NPE13359.1"/>
    <property type="molecule type" value="Genomic_DNA"/>
</dbReference>
<feature type="domain" description="Glycosyltransferase subfamily 4-like N-terminal" evidence="2">
    <location>
        <begin position="12"/>
        <end position="163"/>
    </location>
</feature>
<dbReference type="Gene3D" id="3.40.50.2000">
    <property type="entry name" value="Glycogen Phosphorylase B"/>
    <property type="match status" value="2"/>
</dbReference>
<comment type="caution">
    <text evidence="3">The sequence shown here is derived from an EMBL/GenBank/DDBJ whole genome shotgun (WGS) entry which is preliminary data.</text>
</comment>
<gene>
    <name evidence="3" type="ORF">HPS55_03305</name>
</gene>
<dbReference type="GeneID" id="82156786"/>
<dbReference type="RefSeq" id="WP_172175970.1">
    <property type="nucleotide sequence ID" value="NZ_CASQKL010000074.1"/>
</dbReference>
<keyword evidence="4" id="KW-1185">Reference proteome</keyword>
<protein>
    <submittedName>
        <fullName evidence="3">Glycosyltransferase</fullName>
    </submittedName>
</protein>
<dbReference type="InterPro" id="IPR028098">
    <property type="entry name" value="Glyco_trans_4-like_N"/>
</dbReference>
<evidence type="ECO:0000259" key="1">
    <source>
        <dbReference type="Pfam" id="PF00534"/>
    </source>
</evidence>
<evidence type="ECO:0000313" key="3">
    <source>
        <dbReference type="EMBL" id="NPE13359.1"/>
    </source>
</evidence>
<dbReference type="InterPro" id="IPR001296">
    <property type="entry name" value="Glyco_trans_1"/>
</dbReference>